<dbReference type="AlphaFoldDB" id="A0A225VHV3"/>
<dbReference type="OrthoDB" id="6767962at2759"/>
<dbReference type="EMBL" id="NBNE01004671">
    <property type="protein sequence ID" value="OWZ04983.1"/>
    <property type="molecule type" value="Genomic_DNA"/>
</dbReference>
<gene>
    <name evidence="1" type="ORF">PHMEG_00023016</name>
</gene>
<protein>
    <submittedName>
        <fullName evidence="1">Copia type Polyprotein</fullName>
    </submittedName>
</protein>
<reference evidence="2" key="1">
    <citation type="submission" date="2017-03" db="EMBL/GenBank/DDBJ databases">
        <title>Phytopthora megakarya and P. palmivora, two closely related causual agents of cacao black pod achieved similar genome size and gene model numbers by different mechanisms.</title>
        <authorList>
            <person name="Ali S."/>
            <person name="Shao J."/>
            <person name="Larry D.J."/>
            <person name="Kronmiller B."/>
            <person name="Shen D."/>
            <person name="Strem M.D."/>
            <person name="Melnick R.L."/>
            <person name="Guiltinan M.J."/>
            <person name="Tyler B.M."/>
            <person name="Meinhardt L.W."/>
            <person name="Bailey B.A."/>
        </authorList>
    </citation>
    <scope>NUCLEOTIDE SEQUENCE [LARGE SCALE GENOMIC DNA]</scope>
    <source>
        <strain evidence="2">zdho120</strain>
    </source>
</reference>
<name>A0A225VHV3_9STRA</name>
<dbReference type="Proteomes" id="UP000198211">
    <property type="component" value="Unassembled WGS sequence"/>
</dbReference>
<keyword evidence="2" id="KW-1185">Reference proteome</keyword>
<proteinExistence type="predicted"/>
<accession>A0A225VHV3</accession>
<sequence length="70" mass="7729">MYLATSTRADFFSVGYLSRFVNNPTKNHYGAVKQILRYLQGIAYAANNEVASKAGLKQNNNSDSSQHSAK</sequence>
<organism evidence="1 2">
    <name type="scientific">Phytophthora megakarya</name>
    <dbReference type="NCBI Taxonomy" id="4795"/>
    <lineage>
        <taxon>Eukaryota</taxon>
        <taxon>Sar</taxon>
        <taxon>Stramenopiles</taxon>
        <taxon>Oomycota</taxon>
        <taxon>Peronosporomycetes</taxon>
        <taxon>Peronosporales</taxon>
        <taxon>Peronosporaceae</taxon>
        <taxon>Phytophthora</taxon>
    </lineage>
</organism>
<evidence type="ECO:0000313" key="1">
    <source>
        <dbReference type="EMBL" id="OWZ04983.1"/>
    </source>
</evidence>
<comment type="caution">
    <text evidence="1">The sequence shown here is derived from an EMBL/GenBank/DDBJ whole genome shotgun (WGS) entry which is preliminary data.</text>
</comment>
<evidence type="ECO:0000313" key="2">
    <source>
        <dbReference type="Proteomes" id="UP000198211"/>
    </source>
</evidence>